<gene>
    <name evidence="4" type="ORF">CYFUS_000035</name>
</gene>
<evidence type="ECO:0000313" key="5">
    <source>
        <dbReference type="Proteomes" id="UP000217257"/>
    </source>
</evidence>
<keyword evidence="2" id="KW-0949">S-adenosyl-L-methionine</keyword>
<dbReference type="InterPro" id="IPR002052">
    <property type="entry name" value="DNA_methylase_N6_adenine_CS"/>
</dbReference>
<dbReference type="PROSITE" id="PS00092">
    <property type="entry name" value="N6_MTASE"/>
    <property type="match status" value="1"/>
</dbReference>
<evidence type="ECO:0000256" key="1">
    <source>
        <dbReference type="ARBA" id="ARBA00022603"/>
    </source>
</evidence>
<dbReference type="AlphaFoldDB" id="A0A250ITM7"/>
<dbReference type="PANTHER" id="PTHR47739">
    <property type="entry name" value="TRNA1(VAL) (ADENINE(37)-N6)-METHYLTRANSFERASE"/>
    <property type="match status" value="1"/>
</dbReference>
<reference evidence="4 5" key="1">
    <citation type="submission" date="2017-06" db="EMBL/GenBank/DDBJ databases">
        <title>Sequencing and comparative analysis of myxobacterial genomes.</title>
        <authorList>
            <person name="Rupp O."/>
            <person name="Goesmann A."/>
            <person name="Sogaard-Andersen L."/>
        </authorList>
    </citation>
    <scope>NUCLEOTIDE SEQUENCE [LARGE SCALE GENOMIC DNA]</scope>
    <source>
        <strain evidence="4 5">DSM 52655</strain>
    </source>
</reference>
<protein>
    <submittedName>
        <fullName evidence="4">tRNA (Adenine37-N(6))-methyltransferase TrmN6</fullName>
    </submittedName>
</protein>
<name>A0A250ITM7_9BACT</name>
<dbReference type="PANTHER" id="PTHR47739:SF1">
    <property type="entry name" value="TRNA1(VAL) (ADENINE(37)-N6)-METHYLTRANSFERASE"/>
    <property type="match status" value="1"/>
</dbReference>
<keyword evidence="1 4" id="KW-0489">Methyltransferase</keyword>
<evidence type="ECO:0000313" key="4">
    <source>
        <dbReference type="EMBL" id="ATB34628.1"/>
    </source>
</evidence>
<dbReference type="InterPro" id="IPR029063">
    <property type="entry name" value="SAM-dependent_MTases_sf"/>
</dbReference>
<evidence type="ECO:0000256" key="2">
    <source>
        <dbReference type="ARBA" id="ARBA00022691"/>
    </source>
</evidence>
<keyword evidence="4" id="KW-0808">Transferase</keyword>
<feature type="domain" description="Methyltransferase small" evidence="3">
    <location>
        <begin position="42"/>
        <end position="141"/>
    </location>
</feature>
<sequence length="272" mass="28582">MWEDSLGVSTPLPSDETLDSIGTAGVRVWQRRGGYRFTLDAVLLAAFAATEGGQVEGPLLELGAGSGVVSFLLACQFGLGPVDALELQPEVHARLARAVALNGCDGRVRPVLGDLREARTSWAPGAYAHVVSNPPFRPAHAGVRSPDDERAVSKQELTCDAAAVVAAARHSLPPGGRVSLIYPAARVAEVLGLLSAARLHPMALRFVHARAGAPATRFLVHAVRDRQRGLAVRPPLLAHGEGPGGYSPEVAALMEPPRAERPAPLWEGHGGE</sequence>
<dbReference type="GO" id="GO:0032259">
    <property type="term" value="P:methylation"/>
    <property type="evidence" value="ECO:0007669"/>
    <property type="project" value="UniProtKB-KW"/>
</dbReference>
<accession>A0A250ITM7</accession>
<proteinExistence type="predicted"/>
<dbReference type="CDD" id="cd02440">
    <property type="entry name" value="AdoMet_MTases"/>
    <property type="match status" value="1"/>
</dbReference>
<dbReference type="Gene3D" id="3.40.50.150">
    <property type="entry name" value="Vaccinia Virus protein VP39"/>
    <property type="match status" value="1"/>
</dbReference>
<dbReference type="InterPro" id="IPR007848">
    <property type="entry name" value="Small_mtfrase_dom"/>
</dbReference>
<dbReference type="Proteomes" id="UP000217257">
    <property type="component" value="Chromosome"/>
</dbReference>
<evidence type="ECO:0000259" key="3">
    <source>
        <dbReference type="Pfam" id="PF05175"/>
    </source>
</evidence>
<dbReference type="InterPro" id="IPR050210">
    <property type="entry name" value="tRNA_Adenine-N(6)_MTase"/>
</dbReference>
<organism evidence="4 5">
    <name type="scientific">Cystobacter fuscus</name>
    <dbReference type="NCBI Taxonomy" id="43"/>
    <lineage>
        <taxon>Bacteria</taxon>
        <taxon>Pseudomonadati</taxon>
        <taxon>Myxococcota</taxon>
        <taxon>Myxococcia</taxon>
        <taxon>Myxococcales</taxon>
        <taxon>Cystobacterineae</taxon>
        <taxon>Archangiaceae</taxon>
        <taxon>Cystobacter</taxon>
    </lineage>
</organism>
<dbReference type="Pfam" id="PF05175">
    <property type="entry name" value="MTS"/>
    <property type="match status" value="1"/>
</dbReference>
<dbReference type="GO" id="GO:0008168">
    <property type="term" value="F:methyltransferase activity"/>
    <property type="evidence" value="ECO:0007669"/>
    <property type="project" value="UniProtKB-KW"/>
</dbReference>
<dbReference type="GO" id="GO:0003676">
    <property type="term" value="F:nucleic acid binding"/>
    <property type="evidence" value="ECO:0007669"/>
    <property type="project" value="InterPro"/>
</dbReference>
<dbReference type="SUPFAM" id="SSF53335">
    <property type="entry name" value="S-adenosyl-L-methionine-dependent methyltransferases"/>
    <property type="match status" value="1"/>
</dbReference>
<dbReference type="KEGG" id="cfus:CYFUS_000035"/>
<dbReference type="EMBL" id="CP022098">
    <property type="protein sequence ID" value="ATB34628.1"/>
    <property type="molecule type" value="Genomic_DNA"/>
</dbReference>